<evidence type="ECO:0000313" key="4">
    <source>
        <dbReference type="EMBL" id="CCE81607.1"/>
    </source>
</evidence>
<dbReference type="HOGENOM" id="CLU_016785_1_2_1"/>
<feature type="domain" description="F-box" evidence="2">
    <location>
        <begin position="50"/>
        <end position="97"/>
    </location>
</feature>
<dbReference type="eggNOG" id="KOG2130">
    <property type="taxonomic scope" value="Eukaryota"/>
</dbReference>
<dbReference type="STRING" id="559304.G8YEK8"/>
<dbReference type="InParanoid" id="G8YEK8"/>
<dbReference type="InterPro" id="IPR050910">
    <property type="entry name" value="JMJD6_ArgDemeth/LysHydrox"/>
</dbReference>
<dbReference type="InterPro" id="IPR001810">
    <property type="entry name" value="F-box_dom"/>
</dbReference>
<dbReference type="PROSITE" id="PS50181">
    <property type="entry name" value="FBOX"/>
    <property type="match status" value="1"/>
</dbReference>
<evidence type="ECO:0000259" key="3">
    <source>
        <dbReference type="PROSITE" id="PS51184"/>
    </source>
</evidence>
<sequence>MTRRQNMSGRKVPLWTTVHRHPLNVKPQGNAFLSLEEMHELKNVPREKQMGHFSAFPDELLMEILGYIDDVESMKNLSHTSRVMYAYLYDEELWRKLYISKIDEVNSDTIKFKWRGSWRSSLIGIEYDYQANVQISGNLLCSDVLYRPYQCSQIDYNRLFQKIIKEEEAYRNETLQNTYDYKEKLVSLSAGKILRIPEASLGLDEFSSKFHDKPFILFNTDTERWPTWSFEQLNERFGEVSFRQEAVRWPLAVYLDYLSRNHDESPLYLFDCSSDAMSTLRKEFEVPEVFQDDFFKAFEVPNIDCRPDYSWIIIGPERSGSSFHKDPNYTSAWNTAIRGKKLWVMFPPHIVPPGVGTDSEESEVTSPVGIAEWVISGFFNDAAVMEECLMAVTFPGECMHVPAGWWHSVFNLDDSIAITQNFVPRAKLYETFKFLKHRNTQISGFYPKSVRDAIDKLLVDFPSKDENVLKLSQYKDRFDQLNLDMTIQNEDCGELSSSELPEIPIYELFKLLLLKQGETELVSEADKKLTQYENSLTELKSRKTAWSSLVCNNDSGSSKDDPAPGTGSFSFGFNPDSSDEEDD</sequence>
<dbReference type="Pfam" id="PF13621">
    <property type="entry name" value="Cupin_8"/>
    <property type="match status" value="1"/>
</dbReference>
<dbReference type="Gene3D" id="2.60.120.650">
    <property type="entry name" value="Cupin"/>
    <property type="match status" value="1"/>
</dbReference>
<accession>G8YEK8</accession>
<evidence type="ECO:0000259" key="2">
    <source>
        <dbReference type="PROSITE" id="PS50181"/>
    </source>
</evidence>
<dbReference type="GO" id="GO:0000987">
    <property type="term" value="F:cis-regulatory region sequence-specific DNA binding"/>
    <property type="evidence" value="ECO:0007669"/>
    <property type="project" value="TreeGrafter"/>
</dbReference>
<dbReference type="Gene3D" id="1.20.1280.50">
    <property type="match status" value="1"/>
</dbReference>
<feature type="region of interest" description="Disordered" evidence="1">
    <location>
        <begin position="551"/>
        <end position="583"/>
    </location>
</feature>
<name>G8YEK8_PICSO</name>
<dbReference type="OrthoDB" id="424465at2759"/>
<gene>
    <name evidence="4" type="primary">Piso0_002269</name>
    <name evidence="4" type="ORF">GNLVRS01_PISO0I06520g</name>
</gene>
<dbReference type="Proteomes" id="UP000005222">
    <property type="component" value="Chromosome I"/>
</dbReference>
<proteinExistence type="predicted"/>
<dbReference type="InterPro" id="IPR041667">
    <property type="entry name" value="Cupin_8"/>
</dbReference>
<keyword evidence="5" id="KW-1185">Reference proteome</keyword>
<dbReference type="EMBL" id="FO082051">
    <property type="protein sequence ID" value="CCE81607.1"/>
    <property type="molecule type" value="Genomic_DNA"/>
</dbReference>
<dbReference type="SMART" id="SM00558">
    <property type="entry name" value="JmjC"/>
    <property type="match status" value="1"/>
</dbReference>
<reference evidence="4 5" key="1">
    <citation type="journal article" date="2012" name="G3 (Bethesda)">
        <title>Pichia sorbitophila, an interspecies yeast hybrid reveals early steps of genome resolution following polyploidization.</title>
        <authorList>
            <person name="Leh Louis V."/>
            <person name="Despons L."/>
            <person name="Friedrich A."/>
            <person name="Martin T."/>
            <person name="Durrens P."/>
            <person name="Casaregola S."/>
            <person name="Neuveglise C."/>
            <person name="Fairhead C."/>
            <person name="Marck C."/>
            <person name="Cruz J.A."/>
            <person name="Straub M.L."/>
            <person name="Kugler V."/>
            <person name="Sacerdot C."/>
            <person name="Uzunov Z."/>
            <person name="Thierry A."/>
            <person name="Weiss S."/>
            <person name="Bleykasten C."/>
            <person name="De Montigny J."/>
            <person name="Jacques N."/>
            <person name="Jung P."/>
            <person name="Lemaire M."/>
            <person name="Mallet S."/>
            <person name="Morel G."/>
            <person name="Richard G.F."/>
            <person name="Sarkar A."/>
            <person name="Savel G."/>
            <person name="Schacherer J."/>
            <person name="Seret M.L."/>
            <person name="Talla E."/>
            <person name="Samson G."/>
            <person name="Jubin C."/>
            <person name="Poulain J."/>
            <person name="Vacherie B."/>
            <person name="Barbe V."/>
            <person name="Pelletier E."/>
            <person name="Sherman D.J."/>
            <person name="Westhof E."/>
            <person name="Weissenbach J."/>
            <person name="Baret P.V."/>
            <person name="Wincker P."/>
            <person name="Gaillardin C."/>
            <person name="Dujon B."/>
            <person name="Souciet J.L."/>
        </authorList>
    </citation>
    <scope>NUCLEOTIDE SEQUENCE [LARGE SCALE GENOMIC DNA]</scope>
    <source>
        <strain evidence="5">ATCC MYA-4447 / BCRC 22081 / CBS 7064 / NBRC 10061 / NRRL Y-12695</strain>
    </source>
</reference>
<evidence type="ECO:0000313" key="5">
    <source>
        <dbReference type="Proteomes" id="UP000005222"/>
    </source>
</evidence>
<dbReference type="PROSITE" id="PS51184">
    <property type="entry name" value="JMJC"/>
    <property type="match status" value="1"/>
</dbReference>
<dbReference type="InterPro" id="IPR003347">
    <property type="entry name" value="JmjC_dom"/>
</dbReference>
<feature type="domain" description="JmjC" evidence="3">
    <location>
        <begin position="275"/>
        <end position="439"/>
    </location>
</feature>
<dbReference type="Pfam" id="PF12937">
    <property type="entry name" value="F-box-like"/>
    <property type="match status" value="1"/>
</dbReference>
<dbReference type="SUPFAM" id="SSF81383">
    <property type="entry name" value="F-box domain"/>
    <property type="match status" value="1"/>
</dbReference>
<organism evidence="4 5">
    <name type="scientific">Pichia sorbitophila (strain ATCC MYA-4447 / BCRC 22081 / CBS 7064 / NBRC 10061 / NRRL Y-12695)</name>
    <name type="common">Hybrid yeast</name>
    <dbReference type="NCBI Taxonomy" id="559304"/>
    <lineage>
        <taxon>Eukaryota</taxon>
        <taxon>Fungi</taxon>
        <taxon>Dikarya</taxon>
        <taxon>Ascomycota</taxon>
        <taxon>Saccharomycotina</taxon>
        <taxon>Pichiomycetes</taxon>
        <taxon>Debaryomycetaceae</taxon>
        <taxon>Millerozyma</taxon>
    </lineage>
</organism>
<dbReference type="OMA" id="APSHSHW"/>
<dbReference type="PANTHER" id="PTHR12480:SF21">
    <property type="entry name" value="JMJC DOMAIN-CONTAINING PROTEIN 8"/>
    <property type="match status" value="1"/>
</dbReference>
<dbReference type="GO" id="GO:0005634">
    <property type="term" value="C:nucleus"/>
    <property type="evidence" value="ECO:0007669"/>
    <property type="project" value="TreeGrafter"/>
</dbReference>
<dbReference type="InterPro" id="IPR036047">
    <property type="entry name" value="F-box-like_dom_sf"/>
</dbReference>
<protein>
    <submittedName>
        <fullName evidence="4">Piso0_002269 protein</fullName>
    </submittedName>
</protein>
<dbReference type="SUPFAM" id="SSF51197">
    <property type="entry name" value="Clavaminate synthase-like"/>
    <property type="match status" value="1"/>
</dbReference>
<evidence type="ECO:0000256" key="1">
    <source>
        <dbReference type="SAM" id="MobiDB-lite"/>
    </source>
</evidence>
<dbReference type="AlphaFoldDB" id="G8YEK8"/>
<dbReference type="PANTHER" id="PTHR12480">
    <property type="entry name" value="ARGININE DEMETHYLASE AND LYSYL-HYDROXYLASE JMJD"/>
    <property type="match status" value="1"/>
</dbReference>